<keyword evidence="6 8" id="KW-0472">Membrane</keyword>
<name>A0A7J6KRX3_PEROL</name>
<reference evidence="9 10" key="1">
    <citation type="submission" date="2020-04" db="EMBL/GenBank/DDBJ databases">
        <title>Perkinsus olseni comparative genomics.</title>
        <authorList>
            <person name="Bogema D.R."/>
        </authorList>
    </citation>
    <scope>NUCLEOTIDE SEQUENCE [LARGE SCALE GENOMIC DNA]</scope>
    <source>
        <strain evidence="9">ATCC PRA-31</strain>
    </source>
</reference>
<comment type="subcellular location">
    <subcellularLocation>
        <location evidence="1">Endomembrane system</location>
        <topology evidence="1">Multi-pass membrane protein</topology>
    </subcellularLocation>
</comment>
<proteinExistence type="inferred from homology"/>
<dbReference type="InterPro" id="IPR024671">
    <property type="entry name" value="Atg22-like"/>
</dbReference>
<feature type="region of interest" description="Disordered" evidence="7">
    <location>
        <begin position="175"/>
        <end position="197"/>
    </location>
</feature>
<dbReference type="PANTHER" id="PTHR23519:SF1">
    <property type="entry name" value="AUTOPHAGY-RELATED PROTEIN 22"/>
    <property type="match status" value="1"/>
</dbReference>
<dbReference type="SUPFAM" id="SSF103473">
    <property type="entry name" value="MFS general substrate transporter"/>
    <property type="match status" value="1"/>
</dbReference>
<feature type="transmembrane region" description="Helical" evidence="8">
    <location>
        <begin position="53"/>
        <end position="73"/>
    </location>
</feature>
<dbReference type="PANTHER" id="PTHR23519">
    <property type="entry name" value="AUTOPHAGY-RELATED PROTEIN 22"/>
    <property type="match status" value="1"/>
</dbReference>
<dbReference type="GO" id="GO:0012505">
    <property type="term" value="C:endomembrane system"/>
    <property type="evidence" value="ECO:0007669"/>
    <property type="project" value="UniProtKB-SubCell"/>
</dbReference>
<dbReference type="Pfam" id="PF11700">
    <property type="entry name" value="ATG22"/>
    <property type="match status" value="1"/>
</dbReference>
<evidence type="ECO:0000256" key="4">
    <source>
        <dbReference type="ARBA" id="ARBA00022692"/>
    </source>
</evidence>
<feature type="transmembrane region" description="Helical" evidence="8">
    <location>
        <begin position="20"/>
        <end position="41"/>
    </location>
</feature>
<gene>
    <name evidence="9" type="primary">ATG22</name>
    <name evidence="9" type="ORF">FOL46_001206</name>
</gene>
<evidence type="ECO:0000256" key="5">
    <source>
        <dbReference type="ARBA" id="ARBA00022989"/>
    </source>
</evidence>
<dbReference type="InterPro" id="IPR050495">
    <property type="entry name" value="ATG22/LtaA_families"/>
</dbReference>
<accession>A0A7J6KRX3</accession>
<keyword evidence="5 8" id="KW-1133">Transmembrane helix</keyword>
<comment type="caution">
    <text evidence="9">The sequence shown here is derived from an EMBL/GenBank/DDBJ whole genome shotgun (WGS) entry which is preliminary data.</text>
</comment>
<dbReference type="AlphaFoldDB" id="A0A7J6KRX3"/>
<evidence type="ECO:0000256" key="2">
    <source>
        <dbReference type="ARBA" id="ARBA00006978"/>
    </source>
</evidence>
<dbReference type="EMBL" id="JABANN010001335">
    <property type="protein sequence ID" value="KAF4650103.1"/>
    <property type="molecule type" value="Genomic_DNA"/>
</dbReference>
<evidence type="ECO:0000313" key="10">
    <source>
        <dbReference type="Proteomes" id="UP000572268"/>
    </source>
</evidence>
<feature type="transmembrane region" description="Helical" evidence="8">
    <location>
        <begin position="119"/>
        <end position="141"/>
    </location>
</feature>
<evidence type="ECO:0000313" key="9">
    <source>
        <dbReference type="EMBL" id="KAF4650103.1"/>
    </source>
</evidence>
<organism evidence="9 10">
    <name type="scientific">Perkinsus olseni</name>
    <name type="common">Perkinsus atlanticus</name>
    <dbReference type="NCBI Taxonomy" id="32597"/>
    <lineage>
        <taxon>Eukaryota</taxon>
        <taxon>Sar</taxon>
        <taxon>Alveolata</taxon>
        <taxon>Perkinsozoa</taxon>
        <taxon>Perkinsea</taxon>
        <taxon>Perkinsida</taxon>
        <taxon>Perkinsidae</taxon>
        <taxon>Perkinsus</taxon>
    </lineage>
</organism>
<keyword evidence="4 8" id="KW-0812">Transmembrane</keyword>
<evidence type="ECO:0000256" key="1">
    <source>
        <dbReference type="ARBA" id="ARBA00004127"/>
    </source>
</evidence>
<keyword evidence="3" id="KW-0813">Transport</keyword>
<feature type="transmembrane region" description="Helical" evidence="8">
    <location>
        <begin position="147"/>
        <end position="168"/>
    </location>
</feature>
<protein>
    <submittedName>
        <fullName evidence="9">Autophagy protein 22</fullName>
    </submittedName>
</protein>
<evidence type="ECO:0000256" key="3">
    <source>
        <dbReference type="ARBA" id="ARBA00022448"/>
    </source>
</evidence>
<comment type="similarity">
    <text evidence="2">Belongs to the ATG22 family.</text>
</comment>
<dbReference type="Gene3D" id="1.20.1250.20">
    <property type="entry name" value="MFS general substrate transporter like domains"/>
    <property type="match status" value="1"/>
</dbReference>
<evidence type="ECO:0000256" key="8">
    <source>
        <dbReference type="SAM" id="Phobius"/>
    </source>
</evidence>
<evidence type="ECO:0000256" key="7">
    <source>
        <dbReference type="SAM" id="MobiDB-lite"/>
    </source>
</evidence>
<feature type="transmembrane region" description="Helical" evidence="8">
    <location>
        <begin position="85"/>
        <end position="107"/>
    </location>
</feature>
<sequence length="197" mass="21785">MTYIGVLFAQEALCFGFVQQGILVITLWVAAVLGNYFYVWVKKRLDLRTKTVLLINLAVFALLNFYGCLSLIPNLPLGFRSSPEMYTYAAIFGFHIGAAQSFQRALFADLTIPGRETEFFSLYAITDRGSSWLGPLVVGIIRNTTGSLRGGFVYLFIMIVLPSLGLLVETPMGMSDRADRQSQGKAPSLPSDRLPDP</sequence>
<evidence type="ECO:0000256" key="6">
    <source>
        <dbReference type="ARBA" id="ARBA00023136"/>
    </source>
</evidence>
<dbReference type="InterPro" id="IPR036259">
    <property type="entry name" value="MFS_trans_sf"/>
</dbReference>
<dbReference type="Proteomes" id="UP000572268">
    <property type="component" value="Unassembled WGS sequence"/>
</dbReference>